<protein>
    <recommendedName>
        <fullName evidence="3">serine O-acetyltransferase</fullName>
        <ecNumber evidence="3">2.3.1.30</ecNumber>
    </recommendedName>
</protein>
<dbReference type="EMBL" id="JBBJCI010000146">
    <property type="protein sequence ID" value="KAK7242220.1"/>
    <property type="molecule type" value="Genomic_DNA"/>
</dbReference>
<evidence type="ECO:0000256" key="7">
    <source>
        <dbReference type="SAM" id="MobiDB-lite"/>
    </source>
</evidence>
<evidence type="ECO:0000259" key="8">
    <source>
        <dbReference type="SMART" id="SM00971"/>
    </source>
</evidence>
<dbReference type="Pfam" id="PF06426">
    <property type="entry name" value="SATase_N"/>
    <property type="match status" value="1"/>
</dbReference>
<dbReference type="Pfam" id="PF00132">
    <property type="entry name" value="Hexapep"/>
    <property type="match status" value="1"/>
</dbReference>
<name>A0ABR1G1P0_AURAN</name>
<evidence type="ECO:0000256" key="6">
    <source>
        <dbReference type="ARBA" id="ARBA00023315"/>
    </source>
</evidence>
<feature type="compositionally biased region" description="Basic and acidic residues" evidence="7">
    <location>
        <begin position="240"/>
        <end position="253"/>
    </location>
</feature>
<evidence type="ECO:0000313" key="10">
    <source>
        <dbReference type="Proteomes" id="UP001363151"/>
    </source>
</evidence>
<evidence type="ECO:0000256" key="1">
    <source>
        <dbReference type="ARBA" id="ARBA00004876"/>
    </source>
</evidence>
<dbReference type="Proteomes" id="UP001363151">
    <property type="component" value="Unassembled WGS sequence"/>
</dbReference>
<evidence type="ECO:0000256" key="2">
    <source>
        <dbReference type="ARBA" id="ARBA00007274"/>
    </source>
</evidence>
<dbReference type="InterPro" id="IPR042122">
    <property type="entry name" value="Ser_AcTrfase_N_sf"/>
</dbReference>
<evidence type="ECO:0000256" key="4">
    <source>
        <dbReference type="ARBA" id="ARBA00022605"/>
    </source>
</evidence>
<evidence type="ECO:0000256" key="3">
    <source>
        <dbReference type="ARBA" id="ARBA00013266"/>
    </source>
</evidence>
<dbReference type="Gene3D" id="2.160.10.10">
    <property type="entry name" value="Hexapeptide repeat proteins"/>
    <property type="match status" value="1"/>
</dbReference>
<evidence type="ECO:0000313" key="9">
    <source>
        <dbReference type="EMBL" id="KAK7242220.1"/>
    </source>
</evidence>
<organism evidence="9 10">
    <name type="scientific">Aureococcus anophagefferens</name>
    <name type="common">Harmful bloom alga</name>
    <dbReference type="NCBI Taxonomy" id="44056"/>
    <lineage>
        <taxon>Eukaryota</taxon>
        <taxon>Sar</taxon>
        <taxon>Stramenopiles</taxon>
        <taxon>Ochrophyta</taxon>
        <taxon>Pelagophyceae</taxon>
        <taxon>Pelagomonadales</taxon>
        <taxon>Pelagomonadaceae</taxon>
        <taxon>Aureococcus</taxon>
    </lineage>
</organism>
<dbReference type="InterPro" id="IPR001451">
    <property type="entry name" value="Hexapep"/>
</dbReference>
<keyword evidence="5" id="KW-0808">Transferase</keyword>
<keyword evidence="6" id="KW-0012">Acyltransferase</keyword>
<dbReference type="InterPro" id="IPR018357">
    <property type="entry name" value="Hexapep_transf_CS"/>
</dbReference>
<accession>A0ABR1G1P0</accession>
<dbReference type="InterPro" id="IPR011004">
    <property type="entry name" value="Trimer_LpxA-like_sf"/>
</dbReference>
<dbReference type="InterPro" id="IPR053376">
    <property type="entry name" value="Serine_acetyltransferase"/>
</dbReference>
<gene>
    <name evidence="9" type="ORF">SO694_00013210</name>
</gene>
<dbReference type="InterPro" id="IPR045304">
    <property type="entry name" value="LbH_SAT"/>
</dbReference>
<sequence length="267" mass="28679">MDALLACENLFEAVAEVVSAKLARDVSDTRLPRAALRAMFLETLQGDERVGADVAAILERDPAAMTHLQCVAYFKGFHAIQAQRCAHAYWRRGGFENDHVSFALQDRVNELFAVDAHPGATIGGGCFMDHATNVVIGETAEIGRDCTILHGVTLGGAGRARAKRHPTVGDRVTIGAGATIIGPITVGDDATVAAQAVVSVDVPPGATVVETNRFLYPSDHHVLKERDPGLWQYDPTLHAQGDRPKRGDCKWPYDDDAPPKPSLPEGI</sequence>
<proteinExistence type="inferred from homology"/>
<comment type="pathway">
    <text evidence="1">Amino-acid biosynthesis; L-cysteine biosynthesis; L-cysteine from L-serine: step 1/2.</text>
</comment>
<dbReference type="InterPro" id="IPR010493">
    <property type="entry name" value="Ser_AcTrfase_N"/>
</dbReference>
<comment type="caution">
    <text evidence="9">The sequence shown here is derived from an EMBL/GenBank/DDBJ whole genome shotgun (WGS) entry which is preliminary data.</text>
</comment>
<dbReference type="NCBIfam" id="NF041874">
    <property type="entry name" value="EPS_EpsC"/>
    <property type="match status" value="1"/>
</dbReference>
<dbReference type="SMART" id="SM00971">
    <property type="entry name" value="SATase_N"/>
    <property type="match status" value="1"/>
</dbReference>
<dbReference type="SUPFAM" id="SSF51161">
    <property type="entry name" value="Trimeric LpxA-like enzymes"/>
    <property type="match status" value="1"/>
</dbReference>
<feature type="region of interest" description="Disordered" evidence="7">
    <location>
        <begin position="237"/>
        <end position="267"/>
    </location>
</feature>
<dbReference type="CDD" id="cd03354">
    <property type="entry name" value="LbH_SAT"/>
    <property type="match status" value="1"/>
</dbReference>
<feature type="domain" description="Serine acetyltransferase N-terminal" evidence="8">
    <location>
        <begin position="2"/>
        <end position="82"/>
    </location>
</feature>
<comment type="similarity">
    <text evidence="2">Belongs to the transferase hexapeptide repeat family.</text>
</comment>
<reference evidence="9 10" key="1">
    <citation type="submission" date="2024-03" db="EMBL/GenBank/DDBJ databases">
        <title>Aureococcus anophagefferens CCMP1851 and Kratosvirus quantuckense: Draft genome of a second virus-susceptible host strain in the model system.</title>
        <authorList>
            <person name="Chase E."/>
            <person name="Truchon A.R."/>
            <person name="Schepens W."/>
            <person name="Wilhelm S.W."/>
        </authorList>
    </citation>
    <scope>NUCLEOTIDE SEQUENCE [LARGE SCALE GENOMIC DNA]</scope>
    <source>
        <strain evidence="9 10">CCMP1851</strain>
    </source>
</reference>
<evidence type="ECO:0000256" key="5">
    <source>
        <dbReference type="ARBA" id="ARBA00022679"/>
    </source>
</evidence>
<dbReference type="PANTHER" id="PTHR42811">
    <property type="entry name" value="SERINE ACETYLTRANSFERASE"/>
    <property type="match status" value="1"/>
</dbReference>
<keyword evidence="4" id="KW-0028">Amino-acid biosynthesis</keyword>
<keyword evidence="10" id="KW-1185">Reference proteome</keyword>
<dbReference type="PROSITE" id="PS00101">
    <property type="entry name" value="HEXAPEP_TRANSFERASES"/>
    <property type="match status" value="1"/>
</dbReference>
<dbReference type="Gene3D" id="1.10.3130.10">
    <property type="entry name" value="serine acetyltransferase, domain 1"/>
    <property type="match status" value="1"/>
</dbReference>
<dbReference type="EC" id="2.3.1.30" evidence="3"/>